<dbReference type="AlphaFoldDB" id="A0A0D8JVB6"/>
<dbReference type="VEuPathDB" id="FungiDB:CIMG_10681"/>
<dbReference type="InParanoid" id="A0A0D8JVB6"/>
<dbReference type="Proteomes" id="UP000001261">
    <property type="component" value="Unassembled WGS sequence"/>
</dbReference>
<sequence>MLCFPDSIRVYRHVFYHRVSKYSLLEKSTTCYPEKIYRTTPYYPTRPSYRRYTCSPSSRWSSSWRPSSRTSYCEIRPSGYEWGSNWRCGYW</sequence>
<reference evidence="2" key="1">
    <citation type="journal article" date="2009" name="Genome Res.">
        <title>Comparative genomic analyses of the human fungal pathogens Coccidioides and their relatives.</title>
        <authorList>
            <person name="Sharpton T.J."/>
            <person name="Stajich J.E."/>
            <person name="Rounsley S.D."/>
            <person name="Gardner M.J."/>
            <person name="Wortman J.R."/>
            <person name="Jordar V.S."/>
            <person name="Maiti R."/>
            <person name="Kodira C.D."/>
            <person name="Neafsey D.E."/>
            <person name="Zeng Q."/>
            <person name="Hung C.-Y."/>
            <person name="McMahan C."/>
            <person name="Muszewska A."/>
            <person name="Grynberg M."/>
            <person name="Mandel M.A."/>
            <person name="Kellner E.M."/>
            <person name="Barker B.M."/>
            <person name="Galgiani J.N."/>
            <person name="Orbach M.J."/>
            <person name="Kirkland T.N."/>
            <person name="Cole G.T."/>
            <person name="Henn M.R."/>
            <person name="Birren B.W."/>
            <person name="Taylor J.W."/>
        </authorList>
    </citation>
    <scope>NUCLEOTIDE SEQUENCE [LARGE SCALE GENOMIC DNA]</scope>
    <source>
        <strain evidence="2">RS</strain>
    </source>
</reference>
<accession>A0A0D8JVB6</accession>
<dbReference type="EMBL" id="GG704911">
    <property type="protein sequence ID" value="KJF60208.1"/>
    <property type="molecule type" value="Genomic_DNA"/>
</dbReference>
<reference evidence="2" key="2">
    <citation type="journal article" date="2010" name="Genome Res.">
        <title>Population genomic sequencing of Coccidioides fungi reveals recent hybridization and transposon control.</title>
        <authorList>
            <person name="Neafsey D.E."/>
            <person name="Barker B.M."/>
            <person name="Sharpton T.J."/>
            <person name="Stajich J.E."/>
            <person name="Park D.J."/>
            <person name="Whiston E."/>
            <person name="Hung C.-Y."/>
            <person name="McMahan C."/>
            <person name="White J."/>
            <person name="Sykes S."/>
            <person name="Heiman D."/>
            <person name="Young S."/>
            <person name="Zeng Q."/>
            <person name="Abouelleil A."/>
            <person name="Aftuck L."/>
            <person name="Bessette D."/>
            <person name="Brown A."/>
            <person name="FitzGerald M."/>
            <person name="Lui A."/>
            <person name="Macdonald J.P."/>
            <person name="Priest M."/>
            <person name="Orbach M.J."/>
            <person name="Galgiani J.N."/>
            <person name="Kirkland T.N."/>
            <person name="Cole G.T."/>
            <person name="Birren B.W."/>
            <person name="Henn M.R."/>
            <person name="Taylor J.W."/>
            <person name="Rounsley S.D."/>
        </authorList>
    </citation>
    <scope>GENOME REANNOTATION</scope>
    <source>
        <strain evidence="2">RS</strain>
    </source>
</reference>
<name>A0A0D8JVB6_COCIM</name>
<dbReference type="GeneID" id="24163390"/>
<evidence type="ECO:0000313" key="1">
    <source>
        <dbReference type="EMBL" id="KJF60208.1"/>
    </source>
</evidence>
<keyword evidence="2" id="KW-1185">Reference proteome</keyword>
<gene>
    <name evidence="1" type="ORF">CIMG_10681</name>
</gene>
<proteinExistence type="predicted"/>
<evidence type="ECO:0000313" key="2">
    <source>
        <dbReference type="Proteomes" id="UP000001261"/>
    </source>
</evidence>
<organism evidence="1 2">
    <name type="scientific">Coccidioides immitis (strain RS)</name>
    <name type="common">Valley fever fungus</name>
    <dbReference type="NCBI Taxonomy" id="246410"/>
    <lineage>
        <taxon>Eukaryota</taxon>
        <taxon>Fungi</taxon>
        <taxon>Dikarya</taxon>
        <taxon>Ascomycota</taxon>
        <taxon>Pezizomycotina</taxon>
        <taxon>Eurotiomycetes</taxon>
        <taxon>Eurotiomycetidae</taxon>
        <taxon>Onygenales</taxon>
        <taxon>Onygenaceae</taxon>
        <taxon>Coccidioides</taxon>
    </lineage>
</organism>
<dbReference type="RefSeq" id="XP_012214285.1">
    <property type="nucleotide sequence ID" value="XM_012358862.1"/>
</dbReference>
<dbReference type="KEGG" id="cim:CIMG_10681"/>
<protein>
    <submittedName>
        <fullName evidence="1">Uncharacterized protein</fullName>
    </submittedName>
</protein>